<sequence>MDSSNIKVFTRLRPSDSGSDVCIAVRDNLAIETVGNIKAQQQGQSFTYDRVFTGEATQEDVFEVCGMPLVDEVVKGFNCTLFAYGQTGSGKSYTIFGPEPGQDSECTEEELKGLLPRILEKLFAKLLVATRDTTKEAQFLCKGALLEIYNEKIHDLLDAAAENLQLRESMSKGVYVENQTEVVFETAEEALEVIKRGAEGRRIGATAMNRESSRSHTVFTLTVESKSLDADKVLISRTSRFNIVDLAGSERQKLTKATGERQKEANFINRSLLCLGTVISTLSSFNDIGERGCRPHIKYRDSKLTFLLRDSLGGNSKTHMIANINPLTQYFAESLNTLKFAQRAKLIKNNAKINQDLADANVALLKAQIMRLKEQLAVKVELVSNENHPGETVPNDEHERIEQLLTHSLMATQTARKRADTLTELLKSKDGHCSKLQKALNNQKALFKMKDAVAKHLMKQKVDPELFQDWQAKEAKFQSTIMEQNIETVTWRAKYEEVSAQSKLHEEQLRLWKDLEDANRKLSEETRILLEQKRQLQDRIHATPVYEEETPTETLVDEDPVTPQKSRPRTSYGTPVRVPLLTGSSKKKRSTRRICPTPSRADFEELEQEFLERKHVGTSTDTNSFPPPDDPAEVKKLQEQLLTIECQISELRHELSSEQDANEKLRLAEEVSNREYLALQAQFNLTTEQLLEQRKLQEDLDTALATNELNEQRLEALSKKTDEEKEGLQNALSEALRTVEYFRNCRNEQNQAEKAQEQQNQELQDEMHSLTELLQAQQRTDELRIKKLKSDVQERTQQAQKFESQVRSLESLVGQLKANLQKERRRAEELSAENQAHLSDKSELEASLSDVREDAETLRVNLEEAKVELFQVHESQRARERQLVAELASQKGQSMIDKKKNNAEKEIAMRIEAENKTLELEMKVEELSAANAKLAGNKNSKERIKYVQGLRDQIAELRDTETRLRKRIATLESKENTPLNKFT</sequence>
<keyword evidence="5 10" id="KW-0067">ATP-binding</keyword>
<keyword evidence="3 11" id="KW-0493">Microtubule</keyword>
<comment type="similarity">
    <text evidence="9">Belongs to the TRAFAC class myosin-kinesin ATPase superfamily. Kinesin family. KIN-5/BimC subfamily.</text>
</comment>
<dbReference type="Gene3D" id="3.40.850.10">
    <property type="entry name" value="Kinesin motor domain"/>
    <property type="match status" value="1"/>
</dbReference>
<evidence type="ECO:0000259" key="14">
    <source>
        <dbReference type="PROSITE" id="PS50067"/>
    </source>
</evidence>
<dbReference type="GO" id="GO:0008017">
    <property type="term" value="F:microtubule binding"/>
    <property type="evidence" value="ECO:0007669"/>
    <property type="project" value="InterPro"/>
</dbReference>
<dbReference type="SUPFAM" id="SSF52540">
    <property type="entry name" value="P-loop containing nucleoside triphosphate hydrolases"/>
    <property type="match status" value="1"/>
</dbReference>
<evidence type="ECO:0000256" key="10">
    <source>
        <dbReference type="PROSITE-ProRule" id="PRU00283"/>
    </source>
</evidence>
<feature type="compositionally biased region" description="Basic and acidic residues" evidence="13">
    <location>
        <begin position="838"/>
        <end position="848"/>
    </location>
</feature>
<keyword evidence="6 12" id="KW-0175">Coiled coil</keyword>
<dbReference type="SMART" id="SM00129">
    <property type="entry name" value="KISc"/>
    <property type="match status" value="1"/>
</dbReference>
<dbReference type="GO" id="GO:0051231">
    <property type="term" value="P:spindle elongation"/>
    <property type="evidence" value="ECO:0007669"/>
    <property type="project" value="TreeGrafter"/>
</dbReference>
<feature type="coiled-coil region" evidence="12">
    <location>
        <begin position="634"/>
        <end position="668"/>
    </location>
</feature>
<evidence type="ECO:0000256" key="13">
    <source>
        <dbReference type="SAM" id="MobiDB-lite"/>
    </source>
</evidence>
<accession>A0A7S2WNF6</accession>
<evidence type="ECO:0000313" key="15">
    <source>
        <dbReference type="EMBL" id="CAD9699134.1"/>
    </source>
</evidence>
<evidence type="ECO:0000256" key="5">
    <source>
        <dbReference type="ARBA" id="ARBA00022840"/>
    </source>
</evidence>
<dbReference type="InterPro" id="IPR036961">
    <property type="entry name" value="Kinesin_motor_dom_sf"/>
</dbReference>
<comment type="subcellular location">
    <subcellularLocation>
        <location evidence="1">Cytoplasm</location>
        <location evidence="1">Cytoskeleton</location>
    </subcellularLocation>
</comment>
<dbReference type="GO" id="GO:0005524">
    <property type="term" value="F:ATP binding"/>
    <property type="evidence" value="ECO:0007669"/>
    <property type="project" value="UniProtKB-UniRule"/>
</dbReference>
<dbReference type="Pfam" id="PF00225">
    <property type="entry name" value="Kinesin"/>
    <property type="match status" value="1"/>
</dbReference>
<evidence type="ECO:0000256" key="4">
    <source>
        <dbReference type="ARBA" id="ARBA00022741"/>
    </source>
</evidence>
<feature type="binding site" evidence="10">
    <location>
        <begin position="85"/>
        <end position="92"/>
    </location>
    <ligand>
        <name>ATP</name>
        <dbReference type="ChEBI" id="CHEBI:30616"/>
    </ligand>
</feature>
<dbReference type="EMBL" id="HBHK01021698">
    <property type="protein sequence ID" value="CAD9699134.1"/>
    <property type="molecule type" value="Transcribed_RNA"/>
</dbReference>
<dbReference type="PROSITE" id="PS00411">
    <property type="entry name" value="KINESIN_MOTOR_1"/>
    <property type="match status" value="1"/>
</dbReference>
<dbReference type="GO" id="GO:0007052">
    <property type="term" value="P:mitotic spindle organization"/>
    <property type="evidence" value="ECO:0007669"/>
    <property type="project" value="TreeGrafter"/>
</dbReference>
<dbReference type="InterPro" id="IPR001752">
    <property type="entry name" value="Kinesin_motor_dom"/>
</dbReference>
<keyword evidence="2" id="KW-0963">Cytoplasm</keyword>
<dbReference type="PRINTS" id="PR00380">
    <property type="entry name" value="KINESINHEAVY"/>
</dbReference>
<dbReference type="GO" id="GO:0003777">
    <property type="term" value="F:microtubule motor activity"/>
    <property type="evidence" value="ECO:0007669"/>
    <property type="project" value="InterPro"/>
</dbReference>
<gene>
    <name evidence="15" type="ORF">QSP1433_LOCUS13808</name>
    <name evidence="16" type="ORF">QSP1433_LOCUS13809</name>
</gene>
<dbReference type="GO" id="GO:0005874">
    <property type="term" value="C:microtubule"/>
    <property type="evidence" value="ECO:0007669"/>
    <property type="project" value="UniProtKB-KW"/>
</dbReference>
<proteinExistence type="inferred from homology"/>
<dbReference type="FunFam" id="3.40.850.10:FF:000019">
    <property type="entry name" value="Kinesin-like protein KIN-5D"/>
    <property type="match status" value="1"/>
</dbReference>
<feature type="compositionally biased region" description="Polar residues" evidence="13">
    <location>
        <begin position="563"/>
        <end position="573"/>
    </location>
</feature>
<dbReference type="GO" id="GO:0007018">
    <property type="term" value="P:microtubule-based movement"/>
    <property type="evidence" value="ECO:0007669"/>
    <property type="project" value="InterPro"/>
</dbReference>
<dbReference type="PANTHER" id="PTHR47969:SF15">
    <property type="entry name" value="CHROMOSOME-ASSOCIATED KINESIN KIF4A-RELATED"/>
    <property type="match status" value="1"/>
</dbReference>
<keyword evidence="4 10" id="KW-0547">Nucleotide-binding</keyword>
<name>A0A7S2WNF6_9STRA</name>
<dbReference type="InterPro" id="IPR027640">
    <property type="entry name" value="Kinesin-like_fam"/>
</dbReference>
<evidence type="ECO:0000256" key="3">
    <source>
        <dbReference type="ARBA" id="ARBA00022701"/>
    </source>
</evidence>
<evidence type="ECO:0000256" key="1">
    <source>
        <dbReference type="ARBA" id="ARBA00004245"/>
    </source>
</evidence>
<evidence type="ECO:0000256" key="12">
    <source>
        <dbReference type="SAM" id="Coils"/>
    </source>
</evidence>
<evidence type="ECO:0000256" key="2">
    <source>
        <dbReference type="ARBA" id="ARBA00022490"/>
    </source>
</evidence>
<dbReference type="AlphaFoldDB" id="A0A7S2WNF6"/>
<keyword evidence="7 10" id="KW-0505">Motor protein</keyword>
<dbReference type="CDD" id="cd00106">
    <property type="entry name" value="KISc"/>
    <property type="match status" value="1"/>
</dbReference>
<dbReference type="PROSITE" id="PS50067">
    <property type="entry name" value="KINESIN_MOTOR_2"/>
    <property type="match status" value="1"/>
</dbReference>
<feature type="domain" description="Kinesin motor" evidence="14">
    <location>
        <begin position="5"/>
        <end position="347"/>
    </location>
</feature>
<evidence type="ECO:0000256" key="9">
    <source>
        <dbReference type="ARBA" id="ARBA00034704"/>
    </source>
</evidence>
<dbReference type="PANTHER" id="PTHR47969">
    <property type="entry name" value="CHROMOSOME-ASSOCIATED KINESIN KIF4A-RELATED"/>
    <property type="match status" value="1"/>
</dbReference>
<evidence type="ECO:0000313" key="16">
    <source>
        <dbReference type="EMBL" id="CAD9699137.1"/>
    </source>
</evidence>
<organism evidence="15">
    <name type="scientific">Mucochytrium quahogii</name>
    <dbReference type="NCBI Taxonomy" id="96639"/>
    <lineage>
        <taxon>Eukaryota</taxon>
        <taxon>Sar</taxon>
        <taxon>Stramenopiles</taxon>
        <taxon>Bigyra</taxon>
        <taxon>Labyrinthulomycetes</taxon>
        <taxon>Thraustochytrida</taxon>
        <taxon>Thraustochytriidae</taxon>
        <taxon>Mucochytrium</taxon>
    </lineage>
</organism>
<evidence type="ECO:0000256" key="11">
    <source>
        <dbReference type="RuleBase" id="RU000394"/>
    </source>
</evidence>
<reference evidence="15" key="1">
    <citation type="submission" date="2021-01" db="EMBL/GenBank/DDBJ databases">
        <authorList>
            <person name="Corre E."/>
            <person name="Pelletier E."/>
            <person name="Niang G."/>
            <person name="Scheremetjew M."/>
            <person name="Finn R."/>
            <person name="Kale V."/>
            <person name="Holt S."/>
            <person name="Cochrane G."/>
            <person name="Meng A."/>
            <person name="Brown T."/>
            <person name="Cohen L."/>
        </authorList>
    </citation>
    <scope>NUCLEOTIDE SEQUENCE</scope>
    <source>
        <strain evidence="15">NY070348D</strain>
    </source>
</reference>
<feature type="region of interest" description="Disordered" evidence="13">
    <location>
        <begin position="824"/>
        <end position="848"/>
    </location>
</feature>
<evidence type="ECO:0000256" key="8">
    <source>
        <dbReference type="ARBA" id="ARBA00023212"/>
    </source>
</evidence>
<keyword evidence="8" id="KW-0206">Cytoskeleton</keyword>
<protein>
    <recommendedName>
        <fullName evidence="11">Kinesin-like protein</fullName>
    </recommendedName>
</protein>
<dbReference type="InterPro" id="IPR019821">
    <property type="entry name" value="Kinesin_motor_CS"/>
</dbReference>
<dbReference type="GO" id="GO:0005875">
    <property type="term" value="C:microtubule associated complex"/>
    <property type="evidence" value="ECO:0007669"/>
    <property type="project" value="TreeGrafter"/>
</dbReference>
<feature type="region of interest" description="Disordered" evidence="13">
    <location>
        <begin position="547"/>
        <end position="595"/>
    </location>
</feature>
<evidence type="ECO:0000256" key="6">
    <source>
        <dbReference type="ARBA" id="ARBA00023054"/>
    </source>
</evidence>
<dbReference type="InterPro" id="IPR027417">
    <property type="entry name" value="P-loop_NTPase"/>
</dbReference>
<dbReference type="EMBL" id="HBHK01021700">
    <property type="protein sequence ID" value="CAD9699137.1"/>
    <property type="molecule type" value="Transcribed_RNA"/>
</dbReference>
<feature type="compositionally biased region" description="Acidic residues" evidence="13">
    <location>
        <begin position="547"/>
        <end position="560"/>
    </location>
</feature>
<feature type="coiled-coil region" evidence="12">
    <location>
        <begin position="896"/>
        <end position="974"/>
    </location>
</feature>
<evidence type="ECO:0000256" key="7">
    <source>
        <dbReference type="ARBA" id="ARBA00023175"/>
    </source>
</evidence>